<keyword evidence="5 7" id="KW-1133">Transmembrane helix</keyword>
<comment type="similarity">
    <text evidence="2">Belongs to the peptidase S54 family.</text>
</comment>
<proteinExistence type="inferred from homology"/>
<feature type="transmembrane region" description="Helical" evidence="7">
    <location>
        <begin position="135"/>
        <end position="154"/>
    </location>
</feature>
<dbReference type="GO" id="GO:0008233">
    <property type="term" value="F:peptidase activity"/>
    <property type="evidence" value="ECO:0007669"/>
    <property type="project" value="UniProtKB-KW"/>
</dbReference>
<keyword evidence="9" id="KW-0645">Protease</keyword>
<evidence type="ECO:0000259" key="8">
    <source>
        <dbReference type="Pfam" id="PF01694"/>
    </source>
</evidence>
<feature type="transmembrane region" description="Helical" evidence="7">
    <location>
        <begin position="160"/>
        <end position="182"/>
    </location>
</feature>
<evidence type="ECO:0000313" key="10">
    <source>
        <dbReference type="Proteomes" id="UP001500067"/>
    </source>
</evidence>
<dbReference type="PANTHER" id="PTHR43731">
    <property type="entry name" value="RHOMBOID PROTEASE"/>
    <property type="match status" value="1"/>
</dbReference>
<evidence type="ECO:0000256" key="2">
    <source>
        <dbReference type="ARBA" id="ARBA00009045"/>
    </source>
</evidence>
<feature type="transmembrane region" description="Helical" evidence="7">
    <location>
        <begin position="110"/>
        <end position="128"/>
    </location>
</feature>
<dbReference type="InterPro" id="IPR035952">
    <property type="entry name" value="Rhomboid-like_sf"/>
</dbReference>
<dbReference type="PANTHER" id="PTHR43731:SF14">
    <property type="entry name" value="PRESENILIN-ASSOCIATED RHOMBOID-LIKE PROTEIN, MITOCHONDRIAL"/>
    <property type="match status" value="1"/>
</dbReference>
<evidence type="ECO:0000256" key="3">
    <source>
        <dbReference type="ARBA" id="ARBA00022692"/>
    </source>
</evidence>
<keyword evidence="3 7" id="KW-0812">Transmembrane</keyword>
<accession>A0ABP8NDF9</accession>
<dbReference type="GO" id="GO:0006508">
    <property type="term" value="P:proteolysis"/>
    <property type="evidence" value="ECO:0007669"/>
    <property type="project" value="UniProtKB-KW"/>
</dbReference>
<feature type="transmembrane region" description="Helical" evidence="7">
    <location>
        <begin position="79"/>
        <end position="98"/>
    </location>
</feature>
<dbReference type="InterPro" id="IPR022764">
    <property type="entry name" value="Peptidase_S54_rhomboid_dom"/>
</dbReference>
<name>A0ABP8NDF9_9BACT</name>
<dbReference type="RefSeq" id="WP_345080312.1">
    <property type="nucleotide sequence ID" value="NZ_BAABFA010000008.1"/>
</dbReference>
<comment type="subcellular location">
    <subcellularLocation>
        <location evidence="1">Membrane</location>
        <topology evidence="1">Multi-pass membrane protein</topology>
    </subcellularLocation>
</comment>
<evidence type="ECO:0000256" key="6">
    <source>
        <dbReference type="ARBA" id="ARBA00023136"/>
    </source>
</evidence>
<keyword evidence="6 7" id="KW-0472">Membrane</keyword>
<feature type="domain" description="Peptidase S54 rhomboid" evidence="8">
    <location>
        <begin position="39"/>
        <end position="181"/>
    </location>
</feature>
<evidence type="ECO:0000256" key="4">
    <source>
        <dbReference type="ARBA" id="ARBA00022801"/>
    </source>
</evidence>
<protein>
    <submittedName>
        <fullName evidence="9">Rhomboid family intramembrane serine protease</fullName>
    </submittedName>
</protein>
<evidence type="ECO:0000256" key="5">
    <source>
        <dbReference type="ARBA" id="ARBA00022989"/>
    </source>
</evidence>
<keyword evidence="4" id="KW-0378">Hydrolase</keyword>
<dbReference type="SUPFAM" id="SSF144091">
    <property type="entry name" value="Rhomboid-like"/>
    <property type="match status" value="1"/>
</dbReference>
<comment type="caution">
    <text evidence="9">The sequence shown here is derived from an EMBL/GenBank/DDBJ whole genome shotgun (WGS) entry which is preliminary data.</text>
</comment>
<keyword evidence="10" id="KW-1185">Reference proteome</keyword>
<dbReference type="Proteomes" id="UP001500067">
    <property type="component" value="Unassembled WGS sequence"/>
</dbReference>
<evidence type="ECO:0000313" key="9">
    <source>
        <dbReference type="EMBL" id="GAA4463755.1"/>
    </source>
</evidence>
<organism evidence="9 10">
    <name type="scientific">Nemorincola caseinilytica</name>
    <dbReference type="NCBI Taxonomy" id="2054315"/>
    <lineage>
        <taxon>Bacteria</taxon>
        <taxon>Pseudomonadati</taxon>
        <taxon>Bacteroidota</taxon>
        <taxon>Chitinophagia</taxon>
        <taxon>Chitinophagales</taxon>
        <taxon>Chitinophagaceae</taxon>
        <taxon>Nemorincola</taxon>
    </lineage>
</organism>
<evidence type="ECO:0000256" key="7">
    <source>
        <dbReference type="SAM" id="Phobius"/>
    </source>
</evidence>
<dbReference type="InterPro" id="IPR050925">
    <property type="entry name" value="Rhomboid_protease_S54"/>
</dbReference>
<dbReference type="Gene3D" id="1.20.1540.10">
    <property type="entry name" value="Rhomboid-like"/>
    <property type="match status" value="1"/>
</dbReference>
<dbReference type="Pfam" id="PF01694">
    <property type="entry name" value="Rhomboid"/>
    <property type="match status" value="1"/>
</dbReference>
<gene>
    <name evidence="9" type="ORF">GCM10023093_12900</name>
</gene>
<dbReference type="EMBL" id="BAABFA010000008">
    <property type="protein sequence ID" value="GAA4463755.1"/>
    <property type="molecule type" value="Genomic_DNA"/>
</dbReference>
<evidence type="ECO:0000256" key="1">
    <source>
        <dbReference type="ARBA" id="ARBA00004141"/>
    </source>
</evidence>
<reference evidence="10" key="1">
    <citation type="journal article" date="2019" name="Int. J. Syst. Evol. Microbiol.">
        <title>The Global Catalogue of Microorganisms (GCM) 10K type strain sequencing project: providing services to taxonomists for standard genome sequencing and annotation.</title>
        <authorList>
            <consortium name="The Broad Institute Genomics Platform"/>
            <consortium name="The Broad Institute Genome Sequencing Center for Infectious Disease"/>
            <person name="Wu L."/>
            <person name="Ma J."/>
        </authorList>
    </citation>
    <scope>NUCLEOTIDE SEQUENCE [LARGE SCALE GENOMIC DNA]</scope>
    <source>
        <strain evidence="10">JCM 32105</strain>
    </source>
</reference>
<sequence>MLTISIIVLTCIISFTAFNRPEVFDKLCFNPYIMHRDRQELFRFVSVGFVHADLGHLIFNMLTLYFFGKALEGRIFSEVQFLLFYVSALVLSGIDEYVKQKNNPQYRACGASGAVAAIMFSVVLFAPWELIYLKFIIPIPFIVFAVGYLIYSYYMDRRGGGLIGHGIHLWGALYGLAFTLLAEPRSLSIFLERIAKPHFL</sequence>
<feature type="transmembrane region" description="Helical" evidence="7">
    <location>
        <begin position="41"/>
        <end position="67"/>
    </location>
</feature>